<dbReference type="AlphaFoldDB" id="A0AA89BUP8"/>
<evidence type="ECO:0000259" key="1">
    <source>
        <dbReference type="Pfam" id="PF20700"/>
    </source>
</evidence>
<proteinExistence type="predicted"/>
<evidence type="ECO:0000313" key="3">
    <source>
        <dbReference type="Proteomes" id="UP001186944"/>
    </source>
</evidence>
<dbReference type="InterPro" id="IPR049012">
    <property type="entry name" value="Mutator_transp_dom"/>
</dbReference>
<name>A0AA89BUP8_PINIB</name>
<gene>
    <name evidence="2" type="ORF">FSP39_020491</name>
</gene>
<dbReference type="Proteomes" id="UP001186944">
    <property type="component" value="Unassembled WGS sequence"/>
</dbReference>
<dbReference type="PANTHER" id="PTHR31751:SF7">
    <property type="entry name" value="THAP-TYPE DOMAIN-CONTAINING PROTEIN"/>
    <property type="match status" value="1"/>
</dbReference>
<sequence>MANRESRRPPSFKISVPGGDDTKNSIFSKLSDVREILVRKYNKPVNNAEIMEELLKSYLEEQRGNGGTRELGGGEMNTFLSCKKEETNEQIFMTAKSSLQRLTEVAENHARVCDGKLEMKKITMKGHVAAMNMKCSVTKNHNMLWSSSPYLPDNEYLVNRRVYHGFICSGMLPVHYARFTNGVGCGKLGIQKRSQYFKSMKPTVKAEYAESIDLALGGEVAFSHEDGIEIMTDARHGWRKNAKDTSVVAIGEKTHNVLRCEHVTKRDDPISQRHERIGTERIYQSINAEGIFIKTHTHDRNLSINKFVRNTGNTVNQNDTWHGVKSIKAAMKKISSGPAYLKNKTWSELLQDKVEPVATHCHWAVRNCDRDPEKLRMLLINVIEHYRDNHEKCHESSRCRNDPNYEPQRLVLTDNVSQKLLRGVIINSTLYKNASDFVYGKDTYYVESFNNTINMFQDKRISFTDDAYRMRSELAVCHWNENVDRKYTSVWNPVRPNAPRSTKGKKNYKAPTYNYRKSIWERQICDLFS</sequence>
<dbReference type="PANTHER" id="PTHR31751">
    <property type="entry name" value="SI:CH211-108C17.2-RELATED-RELATED"/>
    <property type="match status" value="1"/>
</dbReference>
<protein>
    <recommendedName>
        <fullName evidence="1">Mutator-like transposase domain-containing protein</fullName>
    </recommendedName>
</protein>
<organism evidence="2 3">
    <name type="scientific">Pinctada imbricata</name>
    <name type="common">Atlantic pearl-oyster</name>
    <name type="synonym">Pinctada martensii</name>
    <dbReference type="NCBI Taxonomy" id="66713"/>
    <lineage>
        <taxon>Eukaryota</taxon>
        <taxon>Metazoa</taxon>
        <taxon>Spiralia</taxon>
        <taxon>Lophotrochozoa</taxon>
        <taxon>Mollusca</taxon>
        <taxon>Bivalvia</taxon>
        <taxon>Autobranchia</taxon>
        <taxon>Pteriomorphia</taxon>
        <taxon>Pterioida</taxon>
        <taxon>Pterioidea</taxon>
        <taxon>Pteriidae</taxon>
        <taxon>Pinctada</taxon>
    </lineage>
</organism>
<dbReference type="EMBL" id="VSWD01000010">
    <property type="protein sequence ID" value="KAK3091524.1"/>
    <property type="molecule type" value="Genomic_DNA"/>
</dbReference>
<accession>A0AA89BUP8</accession>
<evidence type="ECO:0000313" key="2">
    <source>
        <dbReference type="EMBL" id="KAK3091524.1"/>
    </source>
</evidence>
<dbReference type="Pfam" id="PF20700">
    <property type="entry name" value="Mutator"/>
    <property type="match status" value="1"/>
</dbReference>
<comment type="caution">
    <text evidence="2">The sequence shown here is derived from an EMBL/GenBank/DDBJ whole genome shotgun (WGS) entry which is preliminary data.</text>
</comment>
<feature type="domain" description="Mutator-like transposase" evidence="1">
    <location>
        <begin position="274"/>
        <end position="399"/>
    </location>
</feature>
<reference evidence="2" key="1">
    <citation type="submission" date="2019-08" db="EMBL/GenBank/DDBJ databases">
        <title>The improved chromosome-level genome for the pearl oyster Pinctada fucata martensii using PacBio sequencing and Hi-C.</title>
        <authorList>
            <person name="Zheng Z."/>
        </authorList>
    </citation>
    <scope>NUCLEOTIDE SEQUENCE</scope>
    <source>
        <strain evidence="2">ZZ-2019</strain>
        <tissue evidence="2">Adductor muscle</tissue>
    </source>
</reference>
<keyword evidence="3" id="KW-1185">Reference proteome</keyword>